<evidence type="ECO:0000256" key="7">
    <source>
        <dbReference type="PROSITE-ProRule" id="PRU00644"/>
    </source>
</evidence>
<evidence type="ECO:0000256" key="3">
    <source>
        <dbReference type="ARBA" id="ARBA00022448"/>
    </source>
</evidence>
<organism evidence="11">
    <name type="scientific">Melanopsichium pennsylvanicum 4</name>
    <dbReference type="NCBI Taxonomy" id="1398559"/>
    <lineage>
        <taxon>Eukaryota</taxon>
        <taxon>Fungi</taxon>
        <taxon>Dikarya</taxon>
        <taxon>Basidiomycota</taxon>
        <taxon>Ustilaginomycotina</taxon>
        <taxon>Ustilaginomycetes</taxon>
        <taxon>Ustilaginales</taxon>
        <taxon>Ustilaginaceae</taxon>
        <taxon>Melanopsichium</taxon>
    </lineage>
</organism>
<comment type="subcellular location">
    <subcellularLocation>
        <location evidence="1">Endosome</location>
    </subcellularLocation>
</comment>
<feature type="region of interest" description="Disordered" evidence="8">
    <location>
        <begin position="144"/>
        <end position="446"/>
    </location>
</feature>
<dbReference type="PANTHER" id="PTHR23306">
    <property type="entry name" value="TUMOR SUSCEPTIBILITY GENE 101 PROTEIN-RELATED"/>
    <property type="match status" value="1"/>
</dbReference>
<dbReference type="Gene3D" id="3.10.110.10">
    <property type="entry name" value="Ubiquitin Conjugating Enzyme"/>
    <property type="match status" value="1"/>
</dbReference>
<evidence type="ECO:0000256" key="1">
    <source>
        <dbReference type="ARBA" id="ARBA00004177"/>
    </source>
</evidence>
<dbReference type="EMBL" id="HG529588">
    <property type="protein sequence ID" value="CDI53663.1"/>
    <property type="molecule type" value="Genomic_DNA"/>
</dbReference>
<sequence length="642" mass="70102">MDHFTVQRWLRTVLGTYADRDRVFSDVDRTLVSVSSLSPKTEVFTFNDGRTQLLLTLDGTIPVDFRGNTYNIPVAFWIPRDYPNQPPMAFVAPTPDMAIRKGSNLDPSGEIGGDYLKRWRSKPEACNLLDLVHDCQHMFGREPPVYAKPKPTPVYATAQTTSHPATPRQQIQQASSSSAVTQRCGPPPLPASPSKSAGTSFNIHDPRGQPPSPAPAPTPGPSTLQESQHAPLRPPKPSSSLGPGSPRKSISHTDAYHSSAPIPPQGLQSPRQTAAPGLGDQEAYRRSSGYGPTSFQPAHPATPRRQGQYTPSPVSGPHSPNPGLQWQPHPQDHSNHRQGSQQYSQQHHPPPPDQKQQQQRSYTYPYPTSESHADSYSTTSAPHQLQPYPQPQNGSNSAPPPSPGPQPQQVLHHSNLSHASSSVADSNGYHHNSPTPPPVAAPKPKGINLLDEDELTPCQFAVPTGPASNSAAPPPPRPINPELLSLHEKVYTKLTDRLSTLEHTLSTSNSQLSILNSDLDRGLPAITDEMNRLKAVRDVCQTTGDRLQSSVSALTESVRTLQEREDPDPDSMVLATSIVGNQLVDLVAEDNAIEDTLYQLGRALNAERIDLERFLKQTRMLAREQFMTRALAMKISEGMGWS</sequence>
<reference evidence="11" key="1">
    <citation type="journal article" date="2014" name="Genome Biol. Evol.">
        <title>Gene Loss Rather Than Gene Gain Is Associated with a Host Jump from Monocots to Dicots in the Smut Fungus Melanopsichium pennsylvanicum.</title>
        <authorList>
            <person name="Sharma R."/>
            <person name="Mishra B."/>
            <person name="Runge F."/>
            <person name="Thines M."/>
        </authorList>
    </citation>
    <scope>NUCLEOTIDE SEQUENCE</scope>
    <source>
        <strain evidence="11">4</strain>
    </source>
</reference>
<dbReference type="GO" id="GO:0043162">
    <property type="term" value="P:ubiquitin-dependent protein catabolic process via the multivesicular body sorting pathway"/>
    <property type="evidence" value="ECO:0007669"/>
    <property type="project" value="UniProtKB-ARBA"/>
</dbReference>
<evidence type="ECO:0000259" key="9">
    <source>
        <dbReference type="PROSITE" id="PS51312"/>
    </source>
</evidence>
<dbReference type="SUPFAM" id="SSF54495">
    <property type="entry name" value="UBC-like"/>
    <property type="match status" value="1"/>
</dbReference>
<dbReference type="InterPro" id="IPR037202">
    <property type="entry name" value="ESCRT_assembly_dom"/>
</dbReference>
<dbReference type="InterPro" id="IPR017916">
    <property type="entry name" value="SB_dom"/>
</dbReference>
<feature type="compositionally biased region" description="Pro residues" evidence="8">
    <location>
        <begin position="208"/>
        <end position="220"/>
    </location>
</feature>
<dbReference type="InterPro" id="IPR008883">
    <property type="entry name" value="UEV_N"/>
</dbReference>
<evidence type="ECO:0000259" key="10">
    <source>
        <dbReference type="PROSITE" id="PS51322"/>
    </source>
</evidence>
<keyword evidence="4" id="KW-0967">Endosome</keyword>
<dbReference type="SUPFAM" id="SSF140111">
    <property type="entry name" value="Endosomal sorting complex assembly domain"/>
    <property type="match status" value="1"/>
</dbReference>
<feature type="domain" description="SB" evidence="9">
    <location>
        <begin position="577"/>
        <end position="642"/>
    </location>
</feature>
<dbReference type="CDD" id="cd11685">
    <property type="entry name" value="UEV_TSG101-like"/>
    <property type="match status" value="1"/>
</dbReference>
<feature type="domain" description="UEV" evidence="10">
    <location>
        <begin position="4"/>
        <end position="149"/>
    </location>
</feature>
<feature type="compositionally biased region" description="Low complexity" evidence="8">
    <location>
        <begin position="407"/>
        <end position="427"/>
    </location>
</feature>
<protein>
    <submittedName>
        <fullName evidence="11">Related to Tumor susceptibility gene 101 protein</fullName>
    </submittedName>
</protein>
<feature type="compositionally biased region" description="Polar residues" evidence="8">
    <location>
        <begin position="157"/>
        <end position="168"/>
    </location>
</feature>
<name>A0A077R477_9BASI</name>
<comment type="similarity">
    <text evidence="2">Belongs to the ubiquitin-conjugating enzyme family. UEV subfamily.</text>
</comment>
<dbReference type="GO" id="GO:0000813">
    <property type="term" value="C:ESCRT I complex"/>
    <property type="evidence" value="ECO:0007669"/>
    <property type="project" value="TreeGrafter"/>
</dbReference>
<dbReference type="Pfam" id="PF05743">
    <property type="entry name" value="UEV"/>
    <property type="match status" value="1"/>
</dbReference>
<dbReference type="AlphaFoldDB" id="A0A077R477"/>
<proteinExistence type="inferred from homology"/>
<keyword evidence="6" id="KW-0175">Coiled coil</keyword>
<feature type="compositionally biased region" description="Low complexity" evidence="8">
    <location>
        <begin position="338"/>
        <end position="347"/>
    </location>
</feature>
<dbReference type="Gene3D" id="6.10.140.820">
    <property type="match status" value="1"/>
</dbReference>
<evidence type="ECO:0000313" key="11">
    <source>
        <dbReference type="EMBL" id="CDI53663.1"/>
    </source>
</evidence>
<evidence type="ECO:0000256" key="5">
    <source>
        <dbReference type="ARBA" id="ARBA00022927"/>
    </source>
</evidence>
<dbReference type="GO" id="GO:0043130">
    <property type="term" value="F:ubiquitin binding"/>
    <property type="evidence" value="ECO:0007669"/>
    <property type="project" value="TreeGrafter"/>
</dbReference>
<dbReference type="InterPro" id="IPR052070">
    <property type="entry name" value="ESCRT-I_UEV_domain"/>
</dbReference>
<evidence type="ECO:0000256" key="8">
    <source>
        <dbReference type="SAM" id="MobiDB-lite"/>
    </source>
</evidence>
<keyword evidence="3 7" id="KW-0813">Transport</keyword>
<dbReference type="InterPro" id="IPR016135">
    <property type="entry name" value="UBQ-conjugating_enzyme/RWD"/>
</dbReference>
<dbReference type="PROSITE" id="PS51312">
    <property type="entry name" value="SB"/>
    <property type="match status" value="1"/>
</dbReference>
<feature type="compositionally biased region" description="Low complexity" evidence="8">
    <location>
        <begin position="238"/>
        <end position="248"/>
    </location>
</feature>
<evidence type="ECO:0000256" key="2">
    <source>
        <dbReference type="ARBA" id="ARBA00009594"/>
    </source>
</evidence>
<feature type="compositionally biased region" description="Low complexity" evidence="8">
    <location>
        <begin position="169"/>
        <end position="179"/>
    </location>
</feature>
<dbReference type="PANTHER" id="PTHR23306:SF3">
    <property type="entry name" value="TUMOR SUPPRESSOR PROTEIN 101"/>
    <property type="match status" value="1"/>
</dbReference>
<keyword evidence="5 7" id="KW-0653">Protein transport</keyword>
<dbReference type="PROSITE" id="PS51322">
    <property type="entry name" value="UEV"/>
    <property type="match status" value="1"/>
</dbReference>
<evidence type="ECO:0000256" key="6">
    <source>
        <dbReference type="ARBA" id="ARBA00023054"/>
    </source>
</evidence>
<evidence type="ECO:0000256" key="4">
    <source>
        <dbReference type="ARBA" id="ARBA00022753"/>
    </source>
</evidence>
<dbReference type="Pfam" id="PF09454">
    <property type="entry name" value="Vps23_core"/>
    <property type="match status" value="1"/>
</dbReference>
<accession>A0A077R477</accession>
<dbReference type="GO" id="GO:0006886">
    <property type="term" value="P:intracellular protein transport"/>
    <property type="evidence" value="ECO:0007669"/>
    <property type="project" value="UniProtKB-ARBA"/>
</dbReference>
<feature type="compositionally biased region" description="Polar residues" evidence="8">
    <location>
        <begin position="360"/>
        <end position="383"/>
    </location>
</feature>
<dbReference type="GO" id="GO:0072666">
    <property type="term" value="P:establishment of protein localization to vacuole"/>
    <property type="evidence" value="ECO:0007669"/>
    <property type="project" value="UniProtKB-ARBA"/>
</dbReference>